<evidence type="ECO:0000256" key="13">
    <source>
        <dbReference type="ARBA" id="ARBA00023136"/>
    </source>
</evidence>
<dbReference type="EMBL" id="RXNV01000001">
    <property type="protein sequence ID" value="RTR34908.1"/>
    <property type="molecule type" value="Genomic_DNA"/>
</dbReference>
<dbReference type="PIRSF" id="PIRSF003167">
    <property type="entry name" value="STHK_NarX/NarQ"/>
    <property type="match status" value="1"/>
</dbReference>
<evidence type="ECO:0000259" key="18">
    <source>
        <dbReference type="PROSITE" id="PS50885"/>
    </source>
</evidence>
<dbReference type="InterPro" id="IPR042295">
    <property type="entry name" value="NarX-like_N_sf"/>
</dbReference>
<dbReference type="SMART" id="SM00304">
    <property type="entry name" value="HAMP"/>
    <property type="match status" value="1"/>
</dbReference>
<keyword evidence="5" id="KW-0597">Phosphoprotein</keyword>
<dbReference type="CDD" id="cd16917">
    <property type="entry name" value="HATPase_UhpB-NarQ-NarX-like"/>
    <property type="match status" value="1"/>
</dbReference>
<keyword evidence="11 16" id="KW-1133">Transmembrane helix</keyword>
<dbReference type="Pfam" id="PF07730">
    <property type="entry name" value="HisKA_3"/>
    <property type="match status" value="1"/>
</dbReference>
<dbReference type="InterPro" id="IPR003660">
    <property type="entry name" value="HAMP_dom"/>
</dbReference>
<evidence type="ECO:0000313" key="20">
    <source>
        <dbReference type="Proteomes" id="UP000282060"/>
    </source>
</evidence>
<evidence type="ECO:0000256" key="10">
    <source>
        <dbReference type="ARBA" id="ARBA00022840"/>
    </source>
</evidence>
<evidence type="ECO:0000256" key="12">
    <source>
        <dbReference type="ARBA" id="ARBA00023012"/>
    </source>
</evidence>
<evidence type="ECO:0000256" key="2">
    <source>
        <dbReference type="ARBA" id="ARBA00004429"/>
    </source>
</evidence>
<dbReference type="SMART" id="SM00387">
    <property type="entry name" value="HATPase_c"/>
    <property type="match status" value="1"/>
</dbReference>
<comment type="catalytic activity">
    <reaction evidence="1 14">
        <text>ATP + protein L-histidine = ADP + protein N-phospho-L-histidine.</text>
        <dbReference type="EC" id="2.7.13.3"/>
    </reaction>
</comment>
<evidence type="ECO:0000259" key="17">
    <source>
        <dbReference type="PROSITE" id="PS50109"/>
    </source>
</evidence>
<accession>A0A431WHS6</accession>
<dbReference type="InterPro" id="IPR029095">
    <property type="entry name" value="NarX-like_N"/>
</dbReference>
<dbReference type="InterPro" id="IPR050482">
    <property type="entry name" value="Sensor_HK_TwoCompSys"/>
</dbReference>
<keyword evidence="4 14" id="KW-0997">Cell inner membrane</keyword>
<dbReference type="GO" id="GO:0005886">
    <property type="term" value="C:plasma membrane"/>
    <property type="evidence" value="ECO:0007669"/>
    <property type="project" value="UniProtKB-SubCell"/>
</dbReference>
<dbReference type="SUPFAM" id="SSF55874">
    <property type="entry name" value="ATPase domain of HSP90 chaperone/DNA topoisomerase II/histidine kinase"/>
    <property type="match status" value="1"/>
</dbReference>
<keyword evidence="8 14" id="KW-0547">Nucleotide-binding</keyword>
<evidence type="ECO:0000256" key="8">
    <source>
        <dbReference type="ARBA" id="ARBA00022741"/>
    </source>
</evidence>
<reference evidence="19 20" key="1">
    <citation type="submission" date="2018-12" db="EMBL/GenBank/DDBJ databases">
        <authorList>
            <person name="Yu L."/>
        </authorList>
    </citation>
    <scope>NUCLEOTIDE SEQUENCE [LARGE SCALE GENOMIC DNA]</scope>
    <source>
        <strain evidence="19 20">HAW-EB5</strain>
    </source>
</reference>
<keyword evidence="20" id="KW-1185">Reference proteome</keyword>
<keyword evidence="10 14" id="KW-0067">ATP-binding</keyword>
<dbReference type="Gene3D" id="1.20.120.960">
    <property type="entry name" value="Histidine kinase NarX, sensor domain"/>
    <property type="match status" value="1"/>
</dbReference>
<dbReference type="EC" id="2.7.13.3" evidence="14"/>
<dbReference type="GO" id="GO:0000155">
    <property type="term" value="F:phosphorelay sensor kinase activity"/>
    <property type="evidence" value="ECO:0007669"/>
    <property type="project" value="UniProtKB-UniRule"/>
</dbReference>
<keyword evidence="7 16" id="KW-0812">Transmembrane</keyword>
<dbReference type="Gene3D" id="3.30.565.10">
    <property type="entry name" value="Histidine kinase-like ATPase, C-terminal domain"/>
    <property type="match status" value="1"/>
</dbReference>
<protein>
    <recommendedName>
        <fullName evidence="14">Sensor protein</fullName>
        <ecNumber evidence="14">2.7.13.3</ecNumber>
    </recommendedName>
</protein>
<evidence type="ECO:0000256" key="16">
    <source>
        <dbReference type="SAM" id="Phobius"/>
    </source>
</evidence>
<dbReference type="PROSITE" id="PS50885">
    <property type="entry name" value="HAMP"/>
    <property type="match status" value="1"/>
</dbReference>
<dbReference type="RefSeq" id="WP_126504511.1">
    <property type="nucleotide sequence ID" value="NZ_RXNV01000001.1"/>
</dbReference>
<keyword evidence="3 14" id="KW-1003">Cell membrane</keyword>
<feature type="domain" description="Histidine kinase" evidence="17">
    <location>
        <begin position="367"/>
        <end position="564"/>
    </location>
</feature>
<feature type="domain" description="HAMP" evidence="18">
    <location>
        <begin position="173"/>
        <end position="225"/>
    </location>
</feature>
<dbReference type="InterPro" id="IPR011712">
    <property type="entry name" value="Sig_transdc_His_kin_sub3_dim/P"/>
</dbReference>
<comment type="caution">
    <text evidence="19">The sequence shown here is derived from an EMBL/GenBank/DDBJ whole genome shotgun (WGS) entry which is preliminary data.</text>
</comment>
<evidence type="ECO:0000313" key="19">
    <source>
        <dbReference type="EMBL" id="RTR34908.1"/>
    </source>
</evidence>
<dbReference type="Gene3D" id="1.20.5.1930">
    <property type="match status" value="1"/>
</dbReference>
<evidence type="ECO:0000256" key="11">
    <source>
        <dbReference type="ARBA" id="ARBA00022989"/>
    </source>
</evidence>
<dbReference type="Pfam" id="PF02518">
    <property type="entry name" value="HATPase_c"/>
    <property type="match status" value="1"/>
</dbReference>
<evidence type="ECO:0000256" key="15">
    <source>
        <dbReference type="SAM" id="Coils"/>
    </source>
</evidence>
<evidence type="ECO:0000256" key="9">
    <source>
        <dbReference type="ARBA" id="ARBA00022777"/>
    </source>
</evidence>
<dbReference type="GO" id="GO:0005524">
    <property type="term" value="F:ATP binding"/>
    <property type="evidence" value="ECO:0007669"/>
    <property type="project" value="UniProtKB-UniRule"/>
</dbReference>
<keyword evidence="6 14" id="KW-0808">Transferase</keyword>
<dbReference type="InterPro" id="IPR036890">
    <property type="entry name" value="HATPase_C_sf"/>
</dbReference>
<dbReference type="Gene3D" id="6.10.340.10">
    <property type="match status" value="1"/>
</dbReference>
<dbReference type="Pfam" id="PF13675">
    <property type="entry name" value="PilJ"/>
    <property type="match status" value="1"/>
</dbReference>
<keyword evidence="13 14" id="KW-0472">Membrane</keyword>
<organism evidence="19 20">
    <name type="scientific">Shewanella atlantica</name>
    <dbReference type="NCBI Taxonomy" id="271099"/>
    <lineage>
        <taxon>Bacteria</taxon>
        <taxon>Pseudomonadati</taxon>
        <taxon>Pseudomonadota</taxon>
        <taxon>Gammaproteobacteria</taxon>
        <taxon>Alteromonadales</taxon>
        <taxon>Shewanellaceae</taxon>
        <taxon>Shewanella</taxon>
    </lineage>
</organism>
<dbReference type="Pfam" id="PF00672">
    <property type="entry name" value="HAMP"/>
    <property type="match status" value="1"/>
</dbReference>
<evidence type="ECO:0000256" key="6">
    <source>
        <dbReference type="ARBA" id="ARBA00022679"/>
    </source>
</evidence>
<dbReference type="CDD" id="cd06225">
    <property type="entry name" value="HAMP"/>
    <property type="match status" value="1"/>
</dbReference>
<evidence type="ECO:0000256" key="1">
    <source>
        <dbReference type="ARBA" id="ARBA00000085"/>
    </source>
</evidence>
<comment type="subcellular location">
    <subcellularLocation>
        <location evidence="2">Cell inner membrane</location>
        <topology evidence="2">Multi-pass membrane protein</topology>
    </subcellularLocation>
</comment>
<dbReference type="OrthoDB" id="9811306at2"/>
<dbReference type="PANTHER" id="PTHR24421">
    <property type="entry name" value="NITRATE/NITRITE SENSOR PROTEIN NARX-RELATED"/>
    <property type="match status" value="1"/>
</dbReference>
<dbReference type="PANTHER" id="PTHR24421:SF10">
    <property type="entry name" value="NITRATE_NITRITE SENSOR PROTEIN NARQ"/>
    <property type="match status" value="1"/>
</dbReference>
<gene>
    <name evidence="19" type="primary">narQ</name>
    <name evidence="19" type="ORF">EKG39_04410</name>
</gene>
<sequence>MKKGSLTSTILGLMLTLILLSSGLATFSIINLSYSLGDAKAINASGSLRMQSYRLMFYANSGSDEADEKIEEFENTLYSDALKRSQAWYSSQASTDQYQLVISKWKLMKHYIQEENSRLYAAALKDFVDTIDLLVLEMEHHAAFKIKLLAASQIFGLGLMLFIAFLAVRFTKKKVVTPLHKLMESANTISKGNFDIKMPPTDYVELSALSNALESTAKELSTLYKDLESQVKEKTHALTRANDELTLLYDNLVMLHSGTLDIDTLKQALNQLRAHEPHSFLRLVICQDDEEKQVIEADGGWPLAASNQLNFPLKFEDNELGYLEVISTEQPNHPLFENFAIMLARSIVIYSAGEQKQQLALMEERGVIARELHDSLGQLLSFLKIQVNLLSKGLDSACRSPQVEEQLSEINEGVNTAYVQLRELLSTFRLTIKDPNLSHAIEAMLEQLRGQSNVIISLDYKLPLQLLGAHQHIHVLQLTREATLNAIKHADAKHINIRCFMSSPTDVTISISDDGVGIEQLRERDQHFGIGIMHERASRLSGIVEFSSNPEGGTTVTLTFPPQQEPS</sequence>
<dbReference type="NCBIfam" id="NF008184">
    <property type="entry name" value="PRK10935.1"/>
    <property type="match status" value="1"/>
</dbReference>
<keyword evidence="12 14" id="KW-0902">Two-component regulatory system</keyword>
<feature type="transmembrane region" description="Helical" evidence="16">
    <location>
        <begin position="148"/>
        <end position="168"/>
    </location>
</feature>
<evidence type="ECO:0000256" key="14">
    <source>
        <dbReference type="PIRNR" id="PIRNR003167"/>
    </source>
</evidence>
<keyword evidence="15" id="KW-0175">Coiled coil</keyword>
<dbReference type="InterPro" id="IPR005467">
    <property type="entry name" value="His_kinase_dom"/>
</dbReference>
<dbReference type="InterPro" id="IPR016380">
    <property type="entry name" value="Sig_transdc_His_kin_NarX/NarQ"/>
</dbReference>
<proteinExistence type="predicted"/>
<dbReference type="Proteomes" id="UP000282060">
    <property type="component" value="Unassembled WGS sequence"/>
</dbReference>
<evidence type="ECO:0000256" key="5">
    <source>
        <dbReference type="ARBA" id="ARBA00022553"/>
    </source>
</evidence>
<name>A0A431WHS6_9GAMM</name>
<dbReference type="GO" id="GO:0046983">
    <property type="term" value="F:protein dimerization activity"/>
    <property type="evidence" value="ECO:0007669"/>
    <property type="project" value="UniProtKB-UniRule"/>
</dbReference>
<keyword evidence="9 14" id="KW-0418">Kinase</keyword>
<dbReference type="PROSITE" id="PS50109">
    <property type="entry name" value="HIS_KIN"/>
    <property type="match status" value="1"/>
</dbReference>
<dbReference type="AlphaFoldDB" id="A0A431WHS6"/>
<evidence type="ECO:0000256" key="7">
    <source>
        <dbReference type="ARBA" id="ARBA00022692"/>
    </source>
</evidence>
<dbReference type="InterPro" id="IPR003594">
    <property type="entry name" value="HATPase_dom"/>
</dbReference>
<evidence type="ECO:0000256" key="4">
    <source>
        <dbReference type="ARBA" id="ARBA00022519"/>
    </source>
</evidence>
<dbReference type="CDD" id="cd22899">
    <property type="entry name" value="NarQ_sensor"/>
    <property type="match status" value="1"/>
</dbReference>
<evidence type="ECO:0000256" key="3">
    <source>
        <dbReference type="ARBA" id="ARBA00022475"/>
    </source>
</evidence>
<feature type="coiled-coil region" evidence="15">
    <location>
        <begin position="210"/>
        <end position="244"/>
    </location>
</feature>